<proteinExistence type="predicted"/>
<keyword evidence="3" id="KW-1185">Reference proteome</keyword>
<evidence type="ECO:0000313" key="3">
    <source>
        <dbReference type="Proteomes" id="UP000694930"/>
    </source>
</evidence>
<protein>
    <submittedName>
        <fullName evidence="4">Uncharacterized protein LOC107024990</fullName>
    </submittedName>
</protein>
<organism evidence="3 4">
    <name type="scientific">Solanum pennellii</name>
    <name type="common">Tomato</name>
    <name type="synonym">Lycopersicon pennellii</name>
    <dbReference type="NCBI Taxonomy" id="28526"/>
    <lineage>
        <taxon>Eukaryota</taxon>
        <taxon>Viridiplantae</taxon>
        <taxon>Streptophyta</taxon>
        <taxon>Embryophyta</taxon>
        <taxon>Tracheophyta</taxon>
        <taxon>Spermatophyta</taxon>
        <taxon>Magnoliopsida</taxon>
        <taxon>eudicotyledons</taxon>
        <taxon>Gunneridae</taxon>
        <taxon>Pentapetalae</taxon>
        <taxon>asterids</taxon>
        <taxon>lamiids</taxon>
        <taxon>Solanales</taxon>
        <taxon>Solanaceae</taxon>
        <taxon>Solanoideae</taxon>
        <taxon>Solaneae</taxon>
        <taxon>Solanum</taxon>
        <taxon>Solanum subgen. Lycopersicon</taxon>
    </lineage>
</organism>
<feature type="compositionally biased region" description="Polar residues" evidence="1">
    <location>
        <begin position="106"/>
        <end position="122"/>
    </location>
</feature>
<feature type="region of interest" description="Disordered" evidence="1">
    <location>
        <begin position="106"/>
        <end position="142"/>
    </location>
</feature>
<evidence type="ECO:0000313" key="4">
    <source>
        <dbReference type="RefSeq" id="XP_015081369.1"/>
    </source>
</evidence>
<dbReference type="InterPro" id="IPR005162">
    <property type="entry name" value="Retrotrans_gag_dom"/>
</dbReference>
<evidence type="ECO:0000259" key="2">
    <source>
        <dbReference type="Pfam" id="PF03732"/>
    </source>
</evidence>
<reference evidence="4" key="2">
    <citation type="submission" date="2025-08" db="UniProtKB">
        <authorList>
            <consortium name="RefSeq"/>
        </authorList>
    </citation>
    <scope>IDENTIFICATION</scope>
</reference>
<dbReference type="Proteomes" id="UP000694930">
    <property type="component" value="Chromosome 7"/>
</dbReference>
<name>A0ABM1H796_SOLPN</name>
<evidence type="ECO:0000256" key="1">
    <source>
        <dbReference type="SAM" id="MobiDB-lite"/>
    </source>
</evidence>
<reference evidence="3" key="1">
    <citation type="journal article" date="2014" name="Nat. Genet.">
        <title>The genome of the stress-tolerant wild tomato species Solanum pennellii.</title>
        <authorList>
            <person name="Bolger A."/>
            <person name="Scossa F."/>
            <person name="Bolger M.E."/>
            <person name="Lanz C."/>
            <person name="Maumus F."/>
            <person name="Tohge T."/>
            <person name="Quesneville H."/>
            <person name="Alseekh S."/>
            <person name="Sorensen I."/>
            <person name="Lichtenstein G."/>
            <person name="Fich E.A."/>
            <person name="Conte M."/>
            <person name="Keller H."/>
            <person name="Schneeberger K."/>
            <person name="Schwacke R."/>
            <person name="Ofner I."/>
            <person name="Vrebalov J."/>
            <person name="Xu Y."/>
            <person name="Osorio S."/>
            <person name="Aflitos S.A."/>
            <person name="Schijlen E."/>
            <person name="Jimenez-Gomez J.M."/>
            <person name="Ryngajllo M."/>
            <person name="Kimura S."/>
            <person name="Kumar R."/>
            <person name="Koenig D."/>
            <person name="Headland L.R."/>
            <person name="Maloof J.N."/>
            <person name="Sinha N."/>
            <person name="van Ham R.C."/>
            <person name="Lankhorst R.K."/>
            <person name="Mao L."/>
            <person name="Vogel A."/>
            <person name="Arsova B."/>
            <person name="Panstruga R."/>
            <person name="Fei Z."/>
            <person name="Rose J.K."/>
            <person name="Zamir D."/>
            <person name="Carrari F."/>
            <person name="Giovannoni J.J."/>
            <person name="Weigel D."/>
            <person name="Usadel B."/>
            <person name="Fernie A.R."/>
        </authorList>
    </citation>
    <scope>NUCLEOTIDE SEQUENCE [LARGE SCALE GENOMIC DNA]</scope>
    <source>
        <strain evidence="3">cv. LA0716</strain>
    </source>
</reference>
<sequence length="211" mass="24259">MWQDSRALGRGPVSWELFKTAFLDRFFPREMKEAKVEDFINLKQGSMIVREYSLKFVKLSRYATSLVSYSRDEMSGFLMRILGDMEDDCRYEMLHDSMDLSKLMVQNQQGHQRSGKSNSQRIESPRGGRPGPKKGNRGDLQHPKRECAKCDLTHSAKCRQGTYSLFSRGKSWHMVKDCPQNRGQAGRMLSLGLIHKVQQQSSLLRGTYSTP</sequence>
<gene>
    <name evidence="4" type="primary">LOC107024990</name>
</gene>
<dbReference type="Pfam" id="PF03732">
    <property type="entry name" value="Retrotrans_gag"/>
    <property type="match status" value="1"/>
</dbReference>
<accession>A0ABM1H796</accession>
<dbReference type="RefSeq" id="XP_015081369.1">
    <property type="nucleotide sequence ID" value="XM_015225883.1"/>
</dbReference>
<dbReference type="GeneID" id="107024990"/>
<feature type="domain" description="Retrotransposon gag" evidence="2">
    <location>
        <begin position="11"/>
        <end position="65"/>
    </location>
</feature>